<dbReference type="GO" id="GO:0000447">
    <property type="term" value="P:endonucleolytic cleavage in ITS1 to separate SSU-rRNA from 5.8S rRNA and LSU-rRNA from tricistronic rRNA transcript (SSU-rRNA, 5.8S rRNA, LSU-rRNA)"/>
    <property type="evidence" value="ECO:0007669"/>
    <property type="project" value="TreeGrafter"/>
</dbReference>
<evidence type="ECO:0000256" key="9">
    <source>
        <dbReference type="PROSITE-ProRule" id="PRU00317"/>
    </source>
</evidence>
<evidence type="ECO:0000313" key="12">
    <source>
        <dbReference type="EMBL" id="GAN08813.1"/>
    </source>
</evidence>
<evidence type="ECO:0000256" key="5">
    <source>
        <dbReference type="ARBA" id="ARBA00022989"/>
    </source>
</evidence>
<feature type="repeat" description="Pumilio" evidence="9">
    <location>
        <begin position="861"/>
        <end position="896"/>
    </location>
</feature>
<sequence>MLKLSPATHLKYFIKGIQEAFNWSRVIHLVTTSKTVQHTLLKSLALNGVVYLGILIILETFYNTPDHHLFGYSYTDLTGYPLYLICLVVNSKLYSKIAQHQAPERQMTIDLVASVNTIILYGNFALFITFLKCIPFVGSTLSFLVYCIVMSYYCFEYKWINQDLTIEQRMVYAEEHWAYCLGFGLPATTLIFFLSTLRAGGVFALIYPSYIMMASVASPEPLSTHVAHSADPLALPFRAPLFFAIRLMNQAIIQAIQTFGGSKGAAFVKIKLFITTTTLSIMPRVERKGRANKKRGKKGGKKEEDTQATSIVPGEAMDVDAPAPTNVATQEGPGGVVFNDQHFQAAHFGEVDEELLGYFKNVEQTLDDPHFETGEDQRLFVENVYSEVDGNEFRLSTNYSCSLILEKLLKVSDSFQLRVFMDKLSGKTVELFAHRFASHVCQTLLTLAADVVEREQLEGVSANETSPLKEGEGELMSMEKLILGVCEDIKPHVGGLISQQFASHDIRILLFVLAGKRIDESGDIKGQLRSKKSTQYKKENNDTFTKSSNRLTSSRKVPDSFKAMFRTLTTELAINMSETEVRTLSVHKVANPVLQVQWTPATCIEMQENDKEGQKAKNILIDRILWGIVTDIDSKEENKDRDSWFETMVRDPVGSHLLEVIAKCAPDAIYRKIFKTYLKGKLEKFSMHPIANFVIQNLITHVRKSKQLDQMMAELGKSFEKLLKFGKYGVIRSLVDASVRMESSQKAVVDAIAVALHITEEAQRKEFVNCCMRMWTYEQWNEASEDEKLDLYKFHLQGSLIVQGIMKMEADVNAIVTNSFLSQRPDTVYRWCFSPAGSRAFESIVASPNVNAKMKKKIMRDLSGKYTALAKDKFGSHILDKCWAAADIDSKEKIAAELVKHEHELASHYIGKSILWTCKIDQYKRRHDDWVEREKGAERKREMFRDILDDTPVDKKRKFA</sequence>
<accession>A0A0C9N2K6</accession>
<dbReference type="GO" id="GO:0005730">
    <property type="term" value="C:nucleolus"/>
    <property type="evidence" value="ECO:0007669"/>
    <property type="project" value="TreeGrafter"/>
</dbReference>
<evidence type="ECO:0000256" key="4">
    <source>
        <dbReference type="ARBA" id="ARBA00022737"/>
    </source>
</evidence>
<dbReference type="GO" id="GO:0030686">
    <property type="term" value="C:90S preribosome"/>
    <property type="evidence" value="ECO:0007669"/>
    <property type="project" value="TreeGrafter"/>
</dbReference>
<evidence type="ECO:0000256" key="10">
    <source>
        <dbReference type="SAM" id="MobiDB-lite"/>
    </source>
</evidence>
<dbReference type="GO" id="GO:0003723">
    <property type="term" value="F:RNA binding"/>
    <property type="evidence" value="ECO:0007669"/>
    <property type="project" value="InterPro"/>
</dbReference>
<organism evidence="12">
    <name type="scientific">Mucor ambiguus</name>
    <dbReference type="NCBI Taxonomy" id="91626"/>
    <lineage>
        <taxon>Eukaryota</taxon>
        <taxon>Fungi</taxon>
        <taxon>Fungi incertae sedis</taxon>
        <taxon>Mucoromycota</taxon>
        <taxon>Mucoromycotina</taxon>
        <taxon>Mucoromycetes</taxon>
        <taxon>Mucorales</taxon>
        <taxon>Mucorineae</taxon>
        <taxon>Mucoraceae</taxon>
        <taxon>Mucor</taxon>
    </lineage>
</organism>
<keyword evidence="4" id="KW-0677">Repeat</keyword>
<feature type="transmembrane region" description="Helical" evidence="11">
    <location>
        <begin position="44"/>
        <end position="63"/>
    </location>
</feature>
<dbReference type="InterPro" id="IPR040000">
    <property type="entry name" value="NOP9"/>
</dbReference>
<dbReference type="STRING" id="91626.A0A0C9N2K6"/>
<feature type="region of interest" description="Disordered" evidence="10">
    <location>
        <begin position="286"/>
        <end position="309"/>
    </location>
</feature>
<keyword evidence="3 11" id="KW-0812">Transmembrane</keyword>
<dbReference type="Pfam" id="PF07264">
    <property type="entry name" value="EI24"/>
    <property type="match status" value="1"/>
</dbReference>
<protein>
    <recommendedName>
        <fullName evidence="2">Nucleolar protein 9</fullName>
    </recommendedName>
    <alternativeName>
        <fullName evidence="7 8">Pumilio domain-containing protein NOP9</fullName>
    </alternativeName>
</protein>
<dbReference type="InterPro" id="IPR001313">
    <property type="entry name" value="Pumilio_RNA-bd_rpt"/>
</dbReference>
<dbReference type="Pfam" id="PF22493">
    <property type="entry name" value="PUF_NOP9"/>
    <property type="match status" value="1"/>
</dbReference>
<feature type="region of interest" description="Disordered" evidence="10">
    <location>
        <begin position="529"/>
        <end position="551"/>
    </location>
</feature>
<dbReference type="PANTHER" id="PTHR13102">
    <property type="entry name" value="NUCLEOLAR PROTEIN 9"/>
    <property type="match status" value="1"/>
</dbReference>
<dbReference type="AlphaFoldDB" id="A0A0C9N2K6"/>
<evidence type="ECO:0000256" key="11">
    <source>
        <dbReference type="SAM" id="Phobius"/>
    </source>
</evidence>
<dbReference type="OrthoDB" id="392571at2759"/>
<keyword evidence="13" id="KW-1185">Reference proteome</keyword>
<dbReference type="EMBL" id="DF836514">
    <property type="protein sequence ID" value="GAN08813.1"/>
    <property type="molecule type" value="Genomic_DNA"/>
</dbReference>
<comment type="subcellular location">
    <subcellularLocation>
        <location evidence="1">Membrane</location>
        <topology evidence="1">Multi-pass membrane protein</topology>
    </subcellularLocation>
</comment>
<evidence type="ECO:0000256" key="2">
    <source>
        <dbReference type="ARBA" id="ARBA00016427"/>
    </source>
</evidence>
<dbReference type="Proteomes" id="UP000053815">
    <property type="component" value="Unassembled WGS sequence"/>
</dbReference>
<feature type="transmembrane region" description="Helical" evidence="11">
    <location>
        <begin position="111"/>
        <end position="130"/>
    </location>
</feature>
<dbReference type="GO" id="GO:0000480">
    <property type="term" value="P:endonucleolytic cleavage in 5'-ETS of tricistronic rRNA transcript (SSU-rRNA, 5.8S rRNA, LSU-rRNA)"/>
    <property type="evidence" value="ECO:0007669"/>
    <property type="project" value="TreeGrafter"/>
</dbReference>
<evidence type="ECO:0000256" key="7">
    <source>
        <dbReference type="ARBA" id="ARBA00030932"/>
    </source>
</evidence>
<gene>
    <name evidence="12" type="ORF">MAM1_0225d08330</name>
</gene>
<dbReference type="GO" id="GO:0000056">
    <property type="term" value="P:ribosomal small subunit export from nucleus"/>
    <property type="evidence" value="ECO:0007669"/>
    <property type="project" value="TreeGrafter"/>
</dbReference>
<dbReference type="PROSITE" id="PS50302">
    <property type="entry name" value="PUM"/>
    <property type="match status" value="1"/>
</dbReference>
<dbReference type="SMART" id="SM00025">
    <property type="entry name" value="Pumilio"/>
    <property type="match status" value="5"/>
</dbReference>
<dbReference type="GO" id="GO:0030688">
    <property type="term" value="C:preribosome, small subunit precursor"/>
    <property type="evidence" value="ECO:0007669"/>
    <property type="project" value="TreeGrafter"/>
</dbReference>
<keyword evidence="6 11" id="KW-0472">Membrane</keyword>
<keyword evidence="5 11" id="KW-1133">Transmembrane helix</keyword>
<dbReference type="PANTHER" id="PTHR13102:SF0">
    <property type="entry name" value="NUCLEOLAR PROTEIN 9"/>
    <property type="match status" value="1"/>
</dbReference>
<dbReference type="InterPro" id="IPR011989">
    <property type="entry name" value="ARM-like"/>
</dbReference>
<evidence type="ECO:0000256" key="1">
    <source>
        <dbReference type="ARBA" id="ARBA00004141"/>
    </source>
</evidence>
<evidence type="ECO:0000256" key="8">
    <source>
        <dbReference type="ARBA" id="ARBA00031929"/>
    </source>
</evidence>
<dbReference type="GO" id="GO:0000472">
    <property type="term" value="P:endonucleolytic cleavage to generate mature 5'-end of SSU-rRNA from (SSU-rRNA, 5.8S rRNA, LSU-rRNA)"/>
    <property type="evidence" value="ECO:0007669"/>
    <property type="project" value="TreeGrafter"/>
</dbReference>
<feature type="transmembrane region" description="Helical" evidence="11">
    <location>
        <begin position="176"/>
        <end position="207"/>
    </location>
</feature>
<dbReference type="InterPro" id="IPR016024">
    <property type="entry name" value="ARM-type_fold"/>
</dbReference>
<dbReference type="InterPro" id="IPR059112">
    <property type="entry name" value="CysZ/EI24"/>
</dbReference>
<evidence type="ECO:0000256" key="6">
    <source>
        <dbReference type="ARBA" id="ARBA00023136"/>
    </source>
</evidence>
<feature type="transmembrane region" description="Helical" evidence="11">
    <location>
        <begin position="69"/>
        <end position="90"/>
    </location>
</feature>
<evidence type="ECO:0000256" key="3">
    <source>
        <dbReference type="ARBA" id="ARBA00022692"/>
    </source>
</evidence>
<evidence type="ECO:0000313" key="13">
    <source>
        <dbReference type="Proteomes" id="UP000053815"/>
    </source>
</evidence>
<name>A0A0C9N2K6_9FUNG</name>
<feature type="transmembrane region" description="Helical" evidence="11">
    <location>
        <begin position="136"/>
        <end position="155"/>
    </location>
</feature>
<proteinExistence type="predicted"/>
<dbReference type="Gene3D" id="1.25.10.10">
    <property type="entry name" value="Leucine-rich Repeat Variant"/>
    <property type="match status" value="3"/>
</dbReference>
<reference evidence="12" key="1">
    <citation type="submission" date="2014-09" db="EMBL/GenBank/DDBJ databases">
        <title>Draft genome sequence of an oleaginous Mucoromycotina fungus Mucor ambiguus NBRC6742.</title>
        <authorList>
            <person name="Takeda I."/>
            <person name="Yamane N."/>
            <person name="Morita T."/>
            <person name="Tamano K."/>
            <person name="Machida M."/>
            <person name="Baker S."/>
            <person name="Koike H."/>
        </authorList>
    </citation>
    <scope>NUCLEOTIDE SEQUENCE</scope>
    <source>
        <strain evidence="12">NBRC 6742</strain>
    </source>
</reference>
<feature type="compositionally biased region" description="Basic residues" evidence="10">
    <location>
        <begin position="290"/>
        <end position="300"/>
    </location>
</feature>
<dbReference type="SUPFAM" id="SSF48371">
    <property type="entry name" value="ARM repeat"/>
    <property type="match status" value="2"/>
</dbReference>
<feature type="compositionally biased region" description="Polar residues" evidence="10">
    <location>
        <begin position="542"/>
        <end position="551"/>
    </location>
</feature>